<gene>
    <name evidence="2" type="ORF">LIER_38855</name>
</gene>
<evidence type="ECO:0000313" key="2">
    <source>
        <dbReference type="EMBL" id="GAA0159365.1"/>
    </source>
</evidence>
<dbReference type="AlphaFoldDB" id="A0AAV3Q9Q2"/>
<comment type="caution">
    <text evidence="2">The sequence shown here is derived from an EMBL/GenBank/DDBJ whole genome shotgun (WGS) entry which is preliminary data.</text>
</comment>
<dbReference type="PANTHER" id="PTHR33132:SF53">
    <property type="entry name" value="SERINE-RICH PROTEIN-LIKE PROTEIN"/>
    <property type="match status" value="1"/>
</dbReference>
<reference evidence="2 3" key="1">
    <citation type="submission" date="2024-01" db="EMBL/GenBank/DDBJ databases">
        <title>The complete chloroplast genome sequence of Lithospermum erythrorhizon: insights into the phylogenetic relationship among Boraginaceae species and the maternal lineages of purple gromwells.</title>
        <authorList>
            <person name="Okada T."/>
            <person name="Watanabe K."/>
        </authorList>
    </citation>
    <scope>NUCLEOTIDE SEQUENCE [LARGE SCALE GENOMIC DNA]</scope>
</reference>
<evidence type="ECO:0000313" key="3">
    <source>
        <dbReference type="Proteomes" id="UP001454036"/>
    </source>
</evidence>
<proteinExistence type="predicted"/>
<dbReference type="PANTHER" id="PTHR33132">
    <property type="entry name" value="OSJNBB0118P14.9 PROTEIN"/>
    <property type="match status" value="1"/>
</dbReference>
<feature type="compositionally biased region" description="Low complexity" evidence="1">
    <location>
        <begin position="16"/>
        <end position="35"/>
    </location>
</feature>
<name>A0AAV3Q9Q2_LITER</name>
<feature type="compositionally biased region" description="Polar residues" evidence="1">
    <location>
        <begin position="52"/>
        <end position="62"/>
    </location>
</feature>
<dbReference type="EMBL" id="BAABME010020097">
    <property type="protein sequence ID" value="GAA0159365.1"/>
    <property type="molecule type" value="Genomic_DNA"/>
</dbReference>
<accession>A0AAV3Q9Q2</accession>
<dbReference type="Proteomes" id="UP001454036">
    <property type="component" value="Unassembled WGS sequence"/>
</dbReference>
<keyword evidence="3" id="KW-1185">Reference proteome</keyword>
<sequence>MASTTSRRSFSGPVVRSISPTRHFSSSPSNSSSINTTFQSSLRFSLDRTGRLESSPNRSITHLPNKGHVMCKKPGGPSQRSNCTCSPTNHHGSFRCRMHKSNNNVNKTTLYCSNKVRRSAMANSLVTIGAVDGVDMVKRSLASLIRPSSHQLRRRENFQRRPSRLSYMHVPKTLN</sequence>
<evidence type="ECO:0000256" key="1">
    <source>
        <dbReference type="SAM" id="MobiDB-lite"/>
    </source>
</evidence>
<evidence type="ECO:0008006" key="4">
    <source>
        <dbReference type="Google" id="ProtNLM"/>
    </source>
</evidence>
<protein>
    <recommendedName>
        <fullName evidence="4">Serine-rich protein-like protein</fullName>
    </recommendedName>
</protein>
<feature type="region of interest" description="Disordered" evidence="1">
    <location>
        <begin position="1"/>
        <end position="35"/>
    </location>
</feature>
<organism evidence="2 3">
    <name type="scientific">Lithospermum erythrorhizon</name>
    <name type="common">Purple gromwell</name>
    <name type="synonym">Lithospermum officinale var. erythrorhizon</name>
    <dbReference type="NCBI Taxonomy" id="34254"/>
    <lineage>
        <taxon>Eukaryota</taxon>
        <taxon>Viridiplantae</taxon>
        <taxon>Streptophyta</taxon>
        <taxon>Embryophyta</taxon>
        <taxon>Tracheophyta</taxon>
        <taxon>Spermatophyta</taxon>
        <taxon>Magnoliopsida</taxon>
        <taxon>eudicotyledons</taxon>
        <taxon>Gunneridae</taxon>
        <taxon>Pentapetalae</taxon>
        <taxon>asterids</taxon>
        <taxon>lamiids</taxon>
        <taxon>Boraginales</taxon>
        <taxon>Boraginaceae</taxon>
        <taxon>Boraginoideae</taxon>
        <taxon>Lithospermeae</taxon>
        <taxon>Lithospermum</taxon>
    </lineage>
</organism>
<feature type="region of interest" description="Disordered" evidence="1">
    <location>
        <begin position="48"/>
        <end position="68"/>
    </location>
</feature>